<feature type="transmembrane region" description="Helical" evidence="1">
    <location>
        <begin position="71"/>
        <end position="92"/>
    </location>
</feature>
<accession>A0A934SXW0</accession>
<gene>
    <name evidence="2" type="ORF">JJB74_24290</name>
</gene>
<dbReference type="Proteomes" id="UP000622890">
    <property type="component" value="Unassembled WGS sequence"/>
</dbReference>
<keyword evidence="1" id="KW-0812">Transmembrane</keyword>
<feature type="transmembrane region" description="Helical" evidence="1">
    <location>
        <begin position="210"/>
        <end position="230"/>
    </location>
</feature>
<feature type="transmembrane region" description="Helical" evidence="1">
    <location>
        <begin position="250"/>
        <end position="270"/>
    </location>
</feature>
<evidence type="ECO:0000256" key="1">
    <source>
        <dbReference type="SAM" id="Phobius"/>
    </source>
</evidence>
<evidence type="ECO:0000313" key="2">
    <source>
        <dbReference type="EMBL" id="MBK4737752.1"/>
    </source>
</evidence>
<feature type="transmembrane region" description="Helical" evidence="1">
    <location>
        <begin position="179"/>
        <end position="198"/>
    </location>
</feature>
<evidence type="ECO:0000313" key="3">
    <source>
        <dbReference type="Proteomes" id="UP000622890"/>
    </source>
</evidence>
<name>A0A934SXW0_9BURK</name>
<feature type="transmembrane region" description="Helical" evidence="1">
    <location>
        <begin position="146"/>
        <end position="167"/>
    </location>
</feature>
<protein>
    <submittedName>
        <fullName evidence="2">Uncharacterized protein</fullName>
    </submittedName>
</protein>
<proteinExistence type="predicted"/>
<keyword evidence="3" id="KW-1185">Reference proteome</keyword>
<reference evidence="2" key="1">
    <citation type="submission" date="2021-01" db="EMBL/GenBank/DDBJ databases">
        <title>Genome sequence of strain Noviherbaspirillum sp. DKR-6.</title>
        <authorList>
            <person name="Chaudhary D.K."/>
        </authorList>
    </citation>
    <scope>NUCLEOTIDE SEQUENCE</scope>
    <source>
        <strain evidence="2">DKR-6</strain>
    </source>
</reference>
<keyword evidence="1" id="KW-0472">Membrane</keyword>
<organism evidence="2 3">
    <name type="scientific">Noviherbaspirillum pedocola</name>
    <dbReference type="NCBI Taxonomy" id="2801341"/>
    <lineage>
        <taxon>Bacteria</taxon>
        <taxon>Pseudomonadati</taxon>
        <taxon>Pseudomonadota</taxon>
        <taxon>Betaproteobacteria</taxon>
        <taxon>Burkholderiales</taxon>
        <taxon>Oxalobacteraceae</taxon>
        <taxon>Noviherbaspirillum</taxon>
    </lineage>
</organism>
<sequence length="274" mass="28258">MDARSGSPRRLHAAAALLGLSVLADSALEHWRGSFENPGMVTPLLSSLMTIVVGARGAAGRAGAEQGRARSGVYASAVAAGAAGTGFHAYNVLRRPGGLSWMNLFYAAPLGAPAALSLSGLFGLAAQRLGRQAGTRTRPKLLRLPAGRALAALTSLGIAGTVAEAGLLHFRGAFQNPFMWLPVTVPPLASLAMARAATAPRRRHYRLARALLNVTAVLGIAGVGFHAYGVSRQMGGWRNARQNLLSGPPLPAPPAFAALALAGRAALSLLEARQ</sequence>
<comment type="caution">
    <text evidence="2">The sequence shown here is derived from an EMBL/GenBank/DDBJ whole genome shotgun (WGS) entry which is preliminary data.</text>
</comment>
<dbReference type="AlphaFoldDB" id="A0A934SXW0"/>
<dbReference type="EMBL" id="JAEPBG010000014">
    <property type="protein sequence ID" value="MBK4737752.1"/>
    <property type="molecule type" value="Genomic_DNA"/>
</dbReference>
<feature type="transmembrane region" description="Helical" evidence="1">
    <location>
        <begin position="104"/>
        <end position="125"/>
    </location>
</feature>
<keyword evidence="1" id="KW-1133">Transmembrane helix</keyword>